<dbReference type="PANTHER" id="PTHR24096:SF424">
    <property type="entry name" value="ACETYL-COA SYNTHETASE-LIKE PROTEIN-RELATED"/>
    <property type="match status" value="1"/>
</dbReference>
<dbReference type="CDD" id="cd05911">
    <property type="entry name" value="Firefly_Luc_like"/>
    <property type="match status" value="1"/>
</dbReference>
<dbReference type="InterPro" id="IPR020845">
    <property type="entry name" value="AMP-binding_CS"/>
</dbReference>
<gene>
    <name evidence="4" type="ORF">CBYS24578_00018744</name>
</gene>
<dbReference type="Pfam" id="PF13193">
    <property type="entry name" value="AMP-binding_C"/>
    <property type="match status" value="1"/>
</dbReference>
<organism evidence="4 5">
    <name type="scientific">Clonostachys byssicola</name>
    <dbReference type="NCBI Taxonomy" id="160290"/>
    <lineage>
        <taxon>Eukaryota</taxon>
        <taxon>Fungi</taxon>
        <taxon>Dikarya</taxon>
        <taxon>Ascomycota</taxon>
        <taxon>Pezizomycotina</taxon>
        <taxon>Sordariomycetes</taxon>
        <taxon>Hypocreomycetidae</taxon>
        <taxon>Hypocreales</taxon>
        <taxon>Bionectriaceae</taxon>
        <taxon>Clonostachys</taxon>
    </lineage>
</organism>
<name>A0A9N9U1Y2_9HYPO</name>
<dbReference type="AlphaFoldDB" id="A0A9N9U1Y2"/>
<evidence type="ECO:0000313" key="5">
    <source>
        <dbReference type="Proteomes" id="UP000754883"/>
    </source>
</evidence>
<dbReference type="InterPro" id="IPR000873">
    <property type="entry name" value="AMP-dep_synth/lig_dom"/>
</dbReference>
<comment type="caution">
    <text evidence="4">The sequence shown here is derived from an EMBL/GenBank/DDBJ whole genome shotgun (WGS) entry which is preliminary data.</text>
</comment>
<dbReference type="Gene3D" id="3.40.50.12780">
    <property type="entry name" value="N-terminal domain of ligase-like"/>
    <property type="match status" value="1"/>
</dbReference>
<dbReference type="Gene3D" id="3.30.300.30">
    <property type="match status" value="1"/>
</dbReference>
<keyword evidence="1" id="KW-0472">Membrane</keyword>
<keyword evidence="5" id="KW-1185">Reference proteome</keyword>
<dbReference type="InterPro" id="IPR045851">
    <property type="entry name" value="AMP-bd_C_sf"/>
</dbReference>
<reference evidence="4" key="1">
    <citation type="submission" date="2021-10" db="EMBL/GenBank/DDBJ databases">
        <authorList>
            <person name="Piombo E."/>
        </authorList>
    </citation>
    <scope>NUCLEOTIDE SEQUENCE</scope>
</reference>
<dbReference type="SUPFAM" id="SSF56801">
    <property type="entry name" value="Acetyl-CoA synthetase-like"/>
    <property type="match status" value="1"/>
</dbReference>
<protein>
    <submittedName>
        <fullName evidence="4">Uncharacterized protein</fullName>
    </submittedName>
</protein>
<evidence type="ECO:0000313" key="4">
    <source>
        <dbReference type="EMBL" id="CAG9975451.1"/>
    </source>
</evidence>
<dbReference type="InterPro" id="IPR025110">
    <property type="entry name" value="AMP-bd_C"/>
</dbReference>
<dbReference type="OrthoDB" id="6509636at2759"/>
<dbReference type="EMBL" id="CABFNO020001264">
    <property type="protein sequence ID" value="CAG9975451.1"/>
    <property type="molecule type" value="Genomic_DNA"/>
</dbReference>
<dbReference type="PROSITE" id="PS00455">
    <property type="entry name" value="AMP_BINDING"/>
    <property type="match status" value="1"/>
</dbReference>
<dbReference type="GO" id="GO:0016405">
    <property type="term" value="F:CoA-ligase activity"/>
    <property type="evidence" value="ECO:0007669"/>
    <property type="project" value="TreeGrafter"/>
</dbReference>
<accession>A0A9N9U1Y2</accession>
<dbReference type="Proteomes" id="UP000754883">
    <property type="component" value="Unassembled WGS sequence"/>
</dbReference>
<evidence type="ECO:0000259" key="3">
    <source>
        <dbReference type="Pfam" id="PF13193"/>
    </source>
</evidence>
<sequence>MPIQSRWTTPVPEVSLTTWLFGSASAPLPDRKVFIDTENPDTRFLTFSDFRLWSARTALGLQRSGLRRGDRVLVFSGNDIFFPVLFTGIIMAGGIFTGASPAFTPNELAQQLSDSGASIVFAATGLLRTAQEEVKLVSSYQIRTYAFDHSLGNCNPKDFGAGSWTKLLADAEDVKDFDWVEPSDPKSTICCLNYSSGTTGKPKGVEISHYSYVANGEAVVLHNRLYPNHKKRTQRSRVLCFMPMYHAAAQTQYAINFPKMGVPTYVMPAYNFEKMLQHVQAFEISYLGCAPPIMLSLAKSSLCNKYDLSSITEITCGTAPLAREVAEEVQKLWPVPLRIGQGWGMTELTCTSTICHPTCEDITTVGEAAPNITIKIMDGDREITQPNKAGELWVAGPTVMRGYWRNPKATRESVVEDSDGTRWLKTGDIGYADRYGPGALLYIVDRLKELIKVKGFQVAPAELEGLLLDRKDVIDAGVVGVVVSGEELPRAYVVKNSDVTEQEIMQWVESKLAKYKWLRGGVAFVDNIPRTRSGKIVRRVLRERAQAEVGNQQSAVSIRAKLS</sequence>
<dbReference type="PANTHER" id="PTHR24096">
    <property type="entry name" value="LONG-CHAIN-FATTY-ACID--COA LIGASE"/>
    <property type="match status" value="1"/>
</dbReference>
<feature type="domain" description="AMP-dependent synthetase/ligase" evidence="2">
    <location>
        <begin position="28"/>
        <end position="404"/>
    </location>
</feature>
<dbReference type="InterPro" id="IPR042099">
    <property type="entry name" value="ANL_N_sf"/>
</dbReference>
<keyword evidence="1" id="KW-1133">Transmembrane helix</keyword>
<evidence type="ECO:0000259" key="2">
    <source>
        <dbReference type="Pfam" id="PF00501"/>
    </source>
</evidence>
<feature type="transmembrane region" description="Helical" evidence="1">
    <location>
        <begin position="72"/>
        <end position="96"/>
    </location>
</feature>
<feature type="domain" description="AMP-binding enzyme C-terminal" evidence="3">
    <location>
        <begin position="462"/>
        <end position="535"/>
    </location>
</feature>
<evidence type="ECO:0000256" key="1">
    <source>
        <dbReference type="SAM" id="Phobius"/>
    </source>
</evidence>
<dbReference type="Pfam" id="PF00501">
    <property type="entry name" value="AMP-binding"/>
    <property type="match status" value="1"/>
</dbReference>
<keyword evidence="1" id="KW-0812">Transmembrane</keyword>
<proteinExistence type="predicted"/>